<evidence type="ECO:0000313" key="3">
    <source>
        <dbReference type="Proteomes" id="UP000013523"/>
    </source>
</evidence>
<dbReference type="STRING" id="86416.Clopa_2910"/>
<evidence type="ECO:0000313" key="2">
    <source>
        <dbReference type="EMBL" id="AGK97748.1"/>
    </source>
</evidence>
<dbReference type="PATRIC" id="fig|86416.3.peg.2896"/>
<dbReference type="RefSeq" id="WP_015616042.1">
    <property type="nucleotide sequence ID" value="NC_021182.1"/>
</dbReference>
<dbReference type="AlphaFoldDB" id="R4K5A1"/>
<dbReference type="Proteomes" id="UP000013523">
    <property type="component" value="Chromosome"/>
</dbReference>
<dbReference type="EMBL" id="CP003261">
    <property type="protein sequence ID" value="AGK97748.1"/>
    <property type="molecule type" value="Genomic_DNA"/>
</dbReference>
<organism evidence="2 3">
    <name type="scientific">Clostridium pasteurianum BC1</name>
    <dbReference type="NCBI Taxonomy" id="86416"/>
    <lineage>
        <taxon>Bacteria</taxon>
        <taxon>Bacillati</taxon>
        <taxon>Bacillota</taxon>
        <taxon>Clostridia</taxon>
        <taxon>Eubacteriales</taxon>
        <taxon>Clostridiaceae</taxon>
        <taxon>Clostridium</taxon>
    </lineage>
</organism>
<sequence>MRLLYENARLVNEWLDRYGVKFGIYKDDNFIEQLFPFDAIPRIINEDKFAMLEKGLIQRVCALNLFLKDIYSSRCILRDKIIPEEFVYSSKGFLAECCGITPPKGIYSHISGIDLVEAPDGWYILEDNLRIPSGASYPMIAREITRSISPETFEKNKVCENRDYAFILSKMLEEVNCGGINVVLTPGRYNSAFFEHSYLAEKIGAVLAFAGDLEVVDGVVYYNTFNGKKQRVGAIYHRVSDEYMDPMVFQQNSVIGVPHLMEAYKKGNVALVNAPGNGIADDKGIYYFVPAMISYYLGEDAILKNAPTYLPFFKRDEKYILENIEKLVIKDVSEAGGYGVIFGQELSKEELNNLRNVIIDNPRRFIAQEVIDFLDLMVLDGDKTVPRKADLRAFVIHGKDIKVWKSGLTRFSRNPDSFVVNSSQGGGFKDTWIISQ</sequence>
<dbReference type="SUPFAM" id="SSF56059">
    <property type="entry name" value="Glutathione synthetase ATP-binding domain-like"/>
    <property type="match status" value="1"/>
</dbReference>
<dbReference type="Gene3D" id="3.40.50.11290">
    <property type="match status" value="1"/>
</dbReference>
<dbReference type="eggNOG" id="COG2308">
    <property type="taxonomic scope" value="Bacteria"/>
</dbReference>
<keyword evidence="3" id="KW-1185">Reference proteome</keyword>
<name>R4K5A1_CLOPA</name>
<feature type="domain" description="Circularly permuted ATP-grasp type 2" evidence="1">
    <location>
        <begin position="41"/>
        <end position="411"/>
    </location>
</feature>
<dbReference type="PANTHER" id="PTHR34595">
    <property type="entry name" value="BLR5612 PROTEIN"/>
    <property type="match status" value="1"/>
</dbReference>
<gene>
    <name evidence="2" type="ORF">Clopa_2910</name>
</gene>
<dbReference type="InterPro" id="IPR016450">
    <property type="entry name" value="UCP005522"/>
</dbReference>
<dbReference type="KEGG" id="cpas:Clopa_2910"/>
<accession>R4K5A1</accession>
<reference evidence="2 3" key="1">
    <citation type="submission" date="2012-01" db="EMBL/GenBank/DDBJ databases">
        <title>Complete sequence of chromosome of Clostridium pasteurianum BC1.</title>
        <authorList>
            <consortium name="US DOE Joint Genome Institute"/>
            <person name="Lucas S."/>
            <person name="Han J."/>
            <person name="Lapidus A."/>
            <person name="Cheng J.-F."/>
            <person name="Goodwin L."/>
            <person name="Pitluck S."/>
            <person name="Peters L."/>
            <person name="Mikhailova N."/>
            <person name="Teshima H."/>
            <person name="Detter J.C."/>
            <person name="Han C."/>
            <person name="Tapia R."/>
            <person name="Land M."/>
            <person name="Hauser L."/>
            <person name="Kyrpides N."/>
            <person name="Ivanova N."/>
            <person name="Pagani I."/>
            <person name="Dunn J."/>
            <person name="Taghavi S."/>
            <person name="Francis A."/>
            <person name="van der Lelie D."/>
            <person name="Woyke T."/>
        </authorList>
    </citation>
    <scope>NUCLEOTIDE SEQUENCE [LARGE SCALE GENOMIC DNA]</scope>
    <source>
        <strain evidence="2 3">BC1</strain>
    </source>
</reference>
<dbReference type="OrthoDB" id="9803842at2"/>
<dbReference type="InterPro" id="IPR051680">
    <property type="entry name" value="ATP-dep_Glu-Cys_Ligase-2"/>
</dbReference>
<dbReference type="InterPro" id="IPR025841">
    <property type="entry name" value="CP_ATPgrasp_2"/>
</dbReference>
<dbReference type="Pfam" id="PF14403">
    <property type="entry name" value="CP_ATPgrasp_2"/>
    <property type="match status" value="1"/>
</dbReference>
<dbReference type="PIRSF" id="PIRSF005522">
    <property type="entry name" value="UCP005522"/>
    <property type="match status" value="1"/>
</dbReference>
<dbReference type="PANTHER" id="PTHR34595:SF7">
    <property type="entry name" value="SLL1039 PROTEIN"/>
    <property type="match status" value="1"/>
</dbReference>
<evidence type="ECO:0000259" key="1">
    <source>
        <dbReference type="Pfam" id="PF14403"/>
    </source>
</evidence>
<protein>
    <recommendedName>
        <fullName evidence="1">Circularly permuted ATP-grasp type 2 domain-containing protein</fullName>
    </recommendedName>
</protein>
<proteinExistence type="predicted"/>
<dbReference type="HOGENOM" id="CLU_017048_2_0_9"/>
<dbReference type="Gene3D" id="3.30.1490.270">
    <property type="match status" value="1"/>
</dbReference>